<dbReference type="Proteomes" id="UP000230078">
    <property type="component" value="Unassembled WGS sequence"/>
</dbReference>
<sequence length="444" mass="50195">MIRAVLSYASMKERYTVTIEKLIFGGQGLARLGDVGNPRFNGKTVFVWNALPGEVLEIDIVKNKKTYLEAIAVNILEPSPERITPKEDHFLSTSPWQIISFDREQYWKKAIAAETYSKIGDLILNDTSLDITTDGNTGGYRNKMEFSFTEEHGKIHLAFFERGGKERFVVEQSSLAMPVINTVSTHILDWIRDKHIPLRSLKTLIVRANTAGETIAALFIKDKLTFETYPALLEKQRGFQLYYSTHKSPAAVPTKLLYTVGKNTLTQDILGTSLAYGIFSFFQINPPIFEMALKDMAAFLDPKKPLLDFYAGVGAISLPIAMNREETILVESNKDAAAFARENIALNHTPHAEVYDMPAEHMTDVIDSNKQIILDPPRAGLHVSVIQKLLSTKPERIIYLSCNLSTQARDMKMLSEHYKPMFFKLYNFFPRTPHIEGLVVLEKV</sequence>
<keyword evidence="1 4" id="KW-0489">Methyltransferase</keyword>
<dbReference type="AlphaFoldDB" id="A0A2M7V348"/>
<dbReference type="PROSITE" id="PS50926">
    <property type="entry name" value="TRAM"/>
    <property type="match status" value="1"/>
</dbReference>
<dbReference type="Gene3D" id="3.40.50.150">
    <property type="entry name" value="Vaccinia Virus protein VP39"/>
    <property type="match status" value="1"/>
</dbReference>
<evidence type="ECO:0000256" key="4">
    <source>
        <dbReference type="PROSITE-ProRule" id="PRU01024"/>
    </source>
</evidence>
<evidence type="ECO:0000256" key="5">
    <source>
        <dbReference type="PROSITE-ProRule" id="PRU10015"/>
    </source>
</evidence>
<dbReference type="PANTHER" id="PTHR11061:SF30">
    <property type="entry name" value="TRNA (URACIL(54)-C(5))-METHYLTRANSFERASE"/>
    <property type="match status" value="1"/>
</dbReference>
<evidence type="ECO:0000259" key="6">
    <source>
        <dbReference type="PROSITE" id="PS50926"/>
    </source>
</evidence>
<comment type="similarity">
    <text evidence="4">Belongs to the class I-like SAM-binding methyltransferase superfamily. RNA M5U methyltransferase family.</text>
</comment>
<feature type="binding site" evidence="4">
    <location>
        <position position="283"/>
    </location>
    <ligand>
        <name>S-adenosyl-L-methionine</name>
        <dbReference type="ChEBI" id="CHEBI:59789"/>
    </ligand>
</feature>
<evidence type="ECO:0000313" key="7">
    <source>
        <dbReference type="EMBL" id="PIZ92804.1"/>
    </source>
</evidence>
<dbReference type="Gene3D" id="2.40.50.140">
    <property type="entry name" value="Nucleic acid-binding proteins"/>
    <property type="match status" value="1"/>
</dbReference>
<dbReference type="InterPro" id="IPR030390">
    <property type="entry name" value="MeTrfase_TrmA_AS"/>
</dbReference>
<reference evidence="8" key="1">
    <citation type="submission" date="2017-09" db="EMBL/GenBank/DDBJ databases">
        <title>Depth-based differentiation of microbial function through sediment-hosted aquifers and enrichment of novel symbionts in the deep terrestrial subsurface.</title>
        <authorList>
            <person name="Probst A.J."/>
            <person name="Ladd B."/>
            <person name="Jarett J.K."/>
            <person name="Geller-Mcgrath D.E."/>
            <person name="Sieber C.M.K."/>
            <person name="Emerson J.B."/>
            <person name="Anantharaman K."/>
            <person name="Thomas B.C."/>
            <person name="Malmstrom R."/>
            <person name="Stieglmeier M."/>
            <person name="Klingl A."/>
            <person name="Woyke T."/>
            <person name="Ryan C.M."/>
            <person name="Banfield J.F."/>
        </authorList>
    </citation>
    <scope>NUCLEOTIDE SEQUENCE [LARGE SCALE GENOMIC DNA]</scope>
</reference>
<keyword evidence="2 4" id="KW-0808">Transferase</keyword>
<dbReference type="SUPFAM" id="SSF50249">
    <property type="entry name" value="Nucleic acid-binding proteins"/>
    <property type="match status" value="1"/>
</dbReference>
<dbReference type="PANTHER" id="PTHR11061">
    <property type="entry name" value="RNA M5U METHYLTRANSFERASE"/>
    <property type="match status" value="1"/>
</dbReference>
<accession>A0A2M7V348</accession>
<dbReference type="InterPro" id="IPR010280">
    <property type="entry name" value="U5_MeTrfase_fam"/>
</dbReference>
<evidence type="ECO:0000256" key="1">
    <source>
        <dbReference type="ARBA" id="ARBA00022603"/>
    </source>
</evidence>
<dbReference type="EMBL" id="PFPI01000046">
    <property type="protein sequence ID" value="PIZ92804.1"/>
    <property type="molecule type" value="Genomic_DNA"/>
</dbReference>
<feature type="binding site" evidence="4">
    <location>
        <position position="375"/>
    </location>
    <ligand>
        <name>S-adenosyl-L-methionine</name>
        <dbReference type="ChEBI" id="CHEBI:59789"/>
    </ligand>
</feature>
<name>A0A2M7V348_9BACT</name>
<comment type="caution">
    <text evidence="7">The sequence shown here is derived from an EMBL/GenBank/DDBJ whole genome shotgun (WGS) entry which is preliminary data.</text>
</comment>
<feature type="binding site" evidence="4">
    <location>
        <position position="331"/>
    </location>
    <ligand>
        <name>S-adenosyl-L-methionine</name>
        <dbReference type="ChEBI" id="CHEBI:59789"/>
    </ligand>
</feature>
<feature type="binding site" evidence="4">
    <location>
        <position position="310"/>
    </location>
    <ligand>
        <name>S-adenosyl-L-methionine</name>
        <dbReference type="ChEBI" id="CHEBI:59789"/>
    </ligand>
</feature>
<gene>
    <name evidence="7" type="ORF">COX83_03390</name>
</gene>
<dbReference type="InterPro" id="IPR002792">
    <property type="entry name" value="TRAM_dom"/>
</dbReference>
<feature type="domain" description="TRAM" evidence="6">
    <location>
        <begin position="8"/>
        <end position="74"/>
    </location>
</feature>
<evidence type="ECO:0000256" key="3">
    <source>
        <dbReference type="ARBA" id="ARBA00022691"/>
    </source>
</evidence>
<proteinExistence type="inferred from homology"/>
<evidence type="ECO:0000313" key="8">
    <source>
        <dbReference type="Proteomes" id="UP000230078"/>
    </source>
</evidence>
<dbReference type="GO" id="GO:0070475">
    <property type="term" value="P:rRNA base methylation"/>
    <property type="evidence" value="ECO:0007669"/>
    <property type="project" value="TreeGrafter"/>
</dbReference>
<dbReference type="Pfam" id="PF01938">
    <property type="entry name" value="TRAM"/>
    <property type="match status" value="1"/>
</dbReference>
<feature type="active site" description="Nucleophile" evidence="4">
    <location>
        <position position="402"/>
    </location>
</feature>
<dbReference type="PROSITE" id="PS51687">
    <property type="entry name" value="SAM_MT_RNA_M5U"/>
    <property type="match status" value="1"/>
</dbReference>
<dbReference type="PROSITE" id="PS01230">
    <property type="entry name" value="TRMA_1"/>
    <property type="match status" value="1"/>
</dbReference>
<dbReference type="GO" id="GO:0070041">
    <property type="term" value="F:rRNA (uridine-C5-)-methyltransferase activity"/>
    <property type="evidence" value="ECO:0007669"/>
    <property type="project" value="TreeGrafter"/>
</dbReference>
<keyword evidence="3 4" id="KW-0949">S-adenosyl-L-methionine</keyword>
<dbReference type="Gene3D" id="2.40.50.1070">
    <property type="match status" value="1"/>
</dbReference>
<dbReference type="InterPro" id="IPR029063">
    <property type="entry name" value="SAM-dependent_MTases_sf"/>
</dbReference>
<evidence type="ECO:0000256" key="2">
    <source>
        <dbReference type="ARBA" id="ARBA00022679"/>
    </source>
</evidence>
<protein>
    <recommendedName>
        <fullName evidence="6">TRAM domain-containing protein</fullName>
    </recommendedName>
</protein>
<organism evidence="7 8">
    <name type="scientific">Candidatus Magasanikbacteria bacterium CG_4_10_14_0_2_um_filter_41_31</name>
    <dbReference type="NCBI Taxonomy" id="1974639"/>
    <lineage>
        <taxon>Bacteria</taxon>
        <taxon>Candidatus Magasanikiibacteriota</taxon>
    </lineage>
</organism>
<dbReference type="InterPro" id="IPR012340">
    <property type="entry name" value="NA-bd_OB-fold"/>
</dbReference>
<dbReference type="SUPFAM" id="SSF53335">
    <property type="entry name" value="S-adenosyl-L-methionine-dependent methyltransferases"/>
    <property type="match status" value="1"/>
</dbReference>
<feature type="active site" evidence="5">
    <location>
        <position position="402"/>
    </location>
</feature>
<dbReference type="Pfam" id="PF05958">
    <property type="entry name" value="tRNA_U5-meth_tr"/>
    <property type="match status" value="1"/>
</dbReference>